<accession>A0AA36JGY1</accession>
<reference evidence="9" key="1">
    <citation type="submission" date="2023-08" db="EMBL/GenBank/DDBJ databases">
        <authorList>
            <person name="Chen Y."/>
            <person name="Shah S."/>
            <person name="Dougan E. K."/>
            <person name="Thang M."/>
            <person name="Chan C."/>
        </authorList>
    </citation>
    <scope>NUCLEOTIDE SEQUENCE</scope>
</reference>
<feature type="transmembrane region" description="Helical" evidence="7">
    <location>
        <begin position="264"/>
        <end position="282"/>
    </location>
</feature>
<feature type="transmembrane region" description="Helical" evidence="7">
    <location>
        <begin position="772"/>
        <end position="790"/>
    </location>
</feature>
<evidence type="ECO:0000256" key="6">
    <source>
        <dbReference type="SAM" id="MobiDB-lite"/>
    </source>
</evidence>
<feature type="transmembrane region" description="Helical" evidence="7">
    <location>
        <begin position="1715"/>
        <end position="1733"/>
    </location>
</feature>
<feature type="transmembrane region" description="Helical" evidence="7">
    <location>
        <begin position="1502"/>
        <end position="1526"/>
    </location>
</feature>
<evidence type="ECO:0000256" key="1">
    <source>
        <dbReference type="ARBA" id="ARBA00004141"/>
    </source>
</evidence>
<dbReference type="EMBL" id="CAUJNA010003557">
    <property type="protein sequence ID" value="CAJ1404836.1"/>
    <property type="molecule type" value="Genomic_DNA"/>
</dbReference>
<feature type="transmembrane region" description="Helical" evidence="7">
    <location>
        <begin position="231"/>
        <end position="252"/>
    </location>
</feature>
<feature type="transmembrane region" description="Helical" evidence="7">
    <location>
        <begin position="948"/>
        <end position="966"/>
    </location>
</feature>
<feature type="signal peptide" evidence="8">
    <location>
        <begin position="1"/>
        <end position="32"/>
    </location>
</feature>
<feature type="transmembrane region" description="Helical" evidence="7">
    <location>
        <begin position="1639"/>
        <end position="1661"/>
    </location>
</feature>
<keyword evidence="8" id="KW-0732">Signal</keyword>
<dbReference type="Gene3D" id="1.20.1070.10">
    <property type="entry name" value="Rhodopsin 7-helix transmembrane proteins"/>
    <property type="match status" value="3"/>
</dbReference>
<comment type="caution">
    <text evidence="9">The sequence shown here is derived from an EMBL/GenBank/DDBJ whole genome shotgun (WGS) entry which is preliminary data.</text>
</comment>
<comment type="similarity">
    <text evidence="2">Belongs to the archaeal/bacterial/fungal opsin family.</text>
</comment>
<protein>
    <submittedName>
        <fullName evidence="9">Uncharacterized protein</fullName>
    </submittedName>
</protein>
<feature type="transmembrane region" description="Helical" evidence="7">
    <location>
        <begin position="87"/>
        <end position="105"/>
    </location>
</feature>
<feature type="chain" id="PRO_5041280432" evidence="8">
    <location>
        <begin position="33"/>
        <end position="2141"/>
    </location>
</feature>
<evidence type="ECO:0000256" key="3">
    <source>
        <dbReference type="ARBA" id="ARBA00022692"/>
    </source>
</evidence>
<feature type="transmembrane region" description="Helical" evidence="7">
    <location>
        <begin position="873"/>
        <end position="895"/>
    </location>
</feature>
<feature type="transmembrane region" description="Helical" evidence="7">
    <location>
        <begin position="48"/>
        <end position="75"/>
    </location>
</feature>
<feature type="compositionally biased region" description="Basic and acidic residues" evidence="6">
    <location>
        <begin position="2059"/>
        <end position="2070"/>
    </location>
</feature>
<feature type="transmembrane region" description="Helical" evidence="7">
    <location>
        <begin position="736"/>
        <end position="760"/>
    </location>
</feature>
<evidence type="ECO:0000256" key="4">
    <source>
        <dbReference type="ARBA" id="ARBA00022989"/>
    </source>
</evidence>
<sequence length="2141" mass="232481">MAATLLGQLPLWIFATLLTWAVCWFAVAPVYCQDEPTCAKQLKTYPRYYHLVSTAALIAMCGHEVMGLIATYMGAQQTQALIPHLKSRCLPSFLLALMFGVLATAERGFSRSEWTVAHVMPSADGLTAAGRPVYTMQYMEWGINVPILFILSGYCSLGRPISEISRPLVVTNIYVIFCWAATATDSGLLKWLLIAVSFAMYAWASVDMLGWVSEFERAAPRDLPSRSIRPWLSNGLILHFMLYGVVYMSSVMGLIDAQTERKGFFVLTFGAKIAYCAAFVFIRADEYHKTLTDVLRKVSVSNVGMISILRGSFDIILPCVLDGAGRCKLPPQISGDMEKLEKILGCHVAGANLKDLLAGEEDRADFSAYVRNVVRQADSPQAFSEATLTTGGVWSCGASMPPIAQVLHSKMKAKGPQMNATLHLSVVPRSAVSMGKERHLVAAIQFSATVPEDKEADLGTGFESFKHDDAYASTGGSTHPPTDSGSSGIVANLGASGTLNKLGASALLHGSAWARSAGRFRMNCSTEPPIHRGAAALEIFEDGRLHADGRQHLGRLDHHADHAQDRRDRLEASAGVLAEFSRNSTEDGPSGGRDDVWLTFRDVCLCRVMPCQEPPQKPAQIAQIAEKPAQKLSGVVNWVEEKLGSPRRFEKPAVAASAALALTSVILESLRVSALTGVRLYACPSIVALRLARLPLWIFATLLTWAVCWFAVAPVYCQDEPTCAKQLKTYPRYYHLVSTAALIAMCGHEVIGLIATYMGAQQTQALIPHLKSRCLPSFLLALMFGVLATAERGFSRSEWTVAHVMPSADGLTAAGRPVYTMQYMEWGINVPILFILSGYCSLGRPISEISRPLVVTNIYVIFCWAATATDSGLLKWLLIAVSFAMYAWASVDMLLVSEFERAAPRDLPSRSIRPWLSNGLILHFMLYGVVYMSSVMGLIDAQTERKGFFVLTFGAKIAYCAAFVFIRADEYHKTLTDVLRKVSVSNVGMISILRGSFDIILPCVLDGAGRCKLPPQISGDMEKLEKILGCHVAGANLKDLLAGEEDRADFSAYVRNVVRQADSPQAFSEATLTTGGVWSCGASMPPIAQVLHSKMKAKGPQMNATLHLSVVPRSAVSMGKERHLVAAIQFSATVPEDKEADLGTGFESFKHDDAYASTGGSTHPPTDSGSSGIVANLADLNKLGASALLHGSVEASDTGSMYWGPSMVSDETMSHLGAFMEKAALGTVAFDARIVGAWEGTTSKALGAYSQRIEFQNDCIHASITVMGQTLEGRFRMNCSTEPYQLDIEVLPKGSSCPPPAIPYIFKFQDGRLHLCGPADGRMHRPSNFDGPGLCVMDRAGGLTTMPTMPKSDRRDRLETRSVRSAGVFEPDPEFSRNSTEDGPSGGRATYGDETPACASLCRVMPCQEPPQKPAQIAQIAEKPAQKAEWRGEASSGGVTDLALTTKSLRVSALTPSTALPLWIFATLLTWAVCWFAVAPVYCQDEPTCAKQLKTYPRYYHLVSTAALIAMCGHEVMGLIATYMGAQQTQALIPHLKSRCLPSFLLALMFGVLATAERGFSRSEWTVAHVMPSADGLTAAGRPVYTMQYMEWGINVPILFILSGYCSLGRPISEISRPLVVTNIYVILCWAATATDSGLLKWLLIAVSFAMYAWASVDMLGWVSEFERAAPRDLPSRSIRPWLSNGLILHFMLYGVVYMSSVMGLIDAQTERKGFFVLTFGAKIAYCAAFVFIRADEYHKTLTDVLRKVSVSNVGMISILRGSFDIILPCVLDGAGRCKLPPQISGDMEKLEKILGCHVAGANLKDLLAGEEDRADFSAYVRNVVRQADSPQAFSEATLTTGGVWSCGASMPPIAQVLHSKMKAKGPQMNATLHLSVVPRSAVSMGKERHLVAAIQFSATVPEDKEADLGTGFESFKHDDAYAASDTGSMYWGPSMVSDETMSHLGAFMEKRLGTVAFDARYCGTTASMRASTVKGQTLEGRFRMNCSTEPYQLDIEVLPKGSSCPPPAIPYIFKFQDGRLHLCGPADGRMHRPSNFDGPGLCVMDRAGGLTTMPTMPKSDRRDRLETRSVRSAGVFEPDPEFSRNSTEEPPQKPAQIAQIAEKPAQKLSGVVNWVEEKPAVAASAALALTSVILALRKSL</sequence>
<comment type="subcellular location">
    <subcellularLocation>
        <location evidence="1">Membrane</location>
        <topology evidence="1">Multi-pass membrane protein</topology>
    </subcellularLocation>
</comment>
<keyword evidence="4 7" id="KW-1133">Transmembrane helix</keyword>
<feature type="compositionally biased region" description="Basic and acidic residues" evidence="6">
    <location>
        <begin position="1351"/>
        <end position="1362"/>
    </location>
</feature>
<feature type="region of interest" description="Disordered" evidence="6">
    <location>
        <begin position="2052"/>
        <end position="2095"/>
    </location>
</feature>
<gene>
    <name evidence="9" type="ORF">EVOR1521_LOCUS27213</name>
</gene>
<keyword evidence="3 7" id="KW-0812">Transmembrane</keyword>
<dbReference type="SMART" id="SM01021">
    <property type="entry name" value="Bac_rhodopsin"/>
    <property type="match status" value="1"/>
</dbReference>
<organism evidence="9 10">
    <name type="scientific">Effrenium voratum</name>
    <dbReference type="NCBI Taxonomy" id="2562239"/>
    <lineage>
        <taxon>Eukaryota</taxon>
        <taxon>Sar</taxon>
        <taxon>Alveolata</taxon>
        <taxon>Dinophyceae</taxon>
        <taxon>Suessiales</taxon>
        <taxon>Symbiodiniaceae</taxon>
        <taxon>Effrenium</taxon>
    </lineage>
</organism>
<name>A0AA36JGY1_9DINO</name>
<keyword evidence="10" id="KW-1185">Reference proteome</keyword>
<feature type="transmembrane region" description="Helical" evidence="7">
    <location>
        <begin position="188"/>
        <end position="210"/>
    </location>
</feature>
<dbReference type="SUPFAM" id="SSF81321">
    <property type="entry name" value="Family A G protein-coupled receptor-like"/>
    <property type="match status" value="3"/>
</dbReference>
<keyword evidence="5 7" id="KW-0472">Membrane</keyword>
<evidence type="ECO:0000313" key="10">
    <source>
        <dbReference type="Proteomes" id="UP001178507"/>
    </source>
</evidence>
<dbReference type="Proteomes" id="UP001178507">
    <property type="component" value="Unassembled WGS sequence"/>
</dbReference>
<feature type="transmembrane region" description="Helical" evidence="7">
    <location>
        <begin position="1682"/>
        <end position="1703"/>
    </location>
</feature>
<dbReference type="InterPro" id="IPR001425">
    <property type="entry name" value="Arc/bac/fun_rhodopsins"/>
</dbReference>
<evidence type="ECO:0000256" key="5">
    <source>
        <dbReference type="ARBA" id="ARBA00023136"/>
    </source>
</evidence>
<proteinExistence type="inferred from homology"/>
<feature type="transmembrane region" description="Helical" evidence="7">
    <location>
        <begin position="694"/>
        <end position="716"/>
    </location>
</feature>
<feature type="transmembrane region" description="Helical" evidence="7">
    <location>
        <begin position="1460"/>
        <end position="1482"/>
    </location>
</feature>
<feature type="compositionally biased region" description="Polar residues" evidence="6">
    <location>
        <begin position="474"/>
        <end position="489"/>
    </location>
</feature>
<evidence type="ECO:0000256" key="7">
    <source>
        <dbReference type="SAM" id="Phobius"/>
    </source>
</evidence>
<dbReference type="GO" id="GO:0016020">
    <property type="term" value="C:membrane"/>
    <property type="evidence" value="ECO:0007669"/>
    <property type="project" value="UniProtKB-SubCell"/>
</dbReference>
<evidence type="ECO:0000256" key="8">
    <source>
        <dbReference type="SAM" id="SignalP"/>
    </source>
</evidence>
<evidence type="ECO:0000256" key="2">
    <source>
        <dbReference type="ARBA" id="ARBA00008130"/>
    </source>
</evidence>
<feature type="region of interest" description="Disordered" evidence="6">
    <location>
        <begin position="1344"/>
        <end position="1390"/>
    </location>
</feature>
<feature type="region of interest" description="Disordered" evidence="6">
    <location>
        <begin position="469"/>
        <end position="489"/>
    </location>
</feature>
<feature type="transmembrane region" description="Helical" evidence="7">
    <location>
        <begin position="915"/>
        <end position="936"/>
    </location>
</feature>
<evidence type="ECO:0000313" key="9">
    <source>
        <dbReference type="EMBL" id="CAJ1404836.1"/>
    </source>
</evidence>
<feature type="transmembrane region" description="Helical" evidence="7">
    <location>
        <begin position="1538"/>
        <end position="1556"/>
    </location>
</feature>